<dbReference type="InterPro" id="IPR035965">
    <property type="entry name" value="PAS-like_dom_sf"/>
</dbReference>
<evidence type="ECO:0000256" key="3">
    <source>
        <dbReference type="ARBA" id="ARBA00022991"/>
    </source>
</evidence>
<proteinExistence type="predicted"/>
<keyword evidence="1" id="KW-0285">Flavoprotein</keyword>
<dbReference type="PANTHER" id="PTHR47429:SF2">
    <property type="entry name" value="PROTEIN TWIN LOV 1"/>
    <property type="match status" value="1"/>
</dbReference>
<dbReference type="EMBL" id="JALLPB020000220">
    <property type="protein sequence ID" value="KAL3812051.1"/>
    <property type="molecule type" value="Genomic_DNA"/>
</dbReference>
<name>A0ABD3RN47_9STRA</name>
<protein>
    <recommendedName>
        <fullName evidence="4">PAS domain-containing protein</fullName>
    </recommendedName>
</protein>
<dbReference type="CDD" id="cd00130">
    <property type="entry name" value="PAS"/>
    <property type="match status" value="1"/>
</dbReference>
<keyword evidence="3" id="KW-0157">Chromophore</keyword>
<dbReference type="AlphaFoldDB" id="A0ABD3RN47"/>
<evidence type="ECO:0000256" key="1">
    <source>
        <dbReference type="ARBA" id="ARBA00022630"/>
    </source>
</evidence>
<dbReference type="InterPro" id="IPR000014">
    <property type="entry name" value="PAS"/>
</dbReference>
<evidence type="ECO:0000313" key="5">
    <source>
        <dbReference type="EMBL" id="KAL3812051.1"/>
    </source>
</evidence>
<evidence type="ECO:0000259" key="4">
    <source>
        <dbReference type="PROSITE" id="PS50112"/>
    </source>
</evidence>
<reference evidence="5 6" key="1">
    <citation type="submission" date="2024-10" db="EMBL/GenBank/DDBJ databases">
        <title>Updated reference genomes for cyclostephanoid diatoms.</title>
        <authorList>
            <person name="Roberts W.R."/>
            <person name="Alverson A.J."/>
        </authorList>
    </citation>
    <scope>NUCLEOTIDE SEQUENCE [LARGE SCALE GENOMIC DNA]</scope>
    <source>
        <strain evidence="5 6">AJA228-03</strain>
    </source>
</reference>
<dbReference type="Proteomes" id="UP001530377">
    <property type="component" value="Unassembled WGS sequence"/>
</dbReference>
<dbReference type="NCBIfam" id="TIGR00229">
    <property type="entry name" value="sensory_box"/>
    <property type="match status" value="1"/>
</dbReference>
<dbReference type="PROSITE" id="PS50112">
    <property type="entry name" value="PAS"/>
    <property type="match status" value="1"/>
</dbReference>
<dbReference type="Pfam" id="PF13426">
    <property type="entry name" value="PAS_9"/>
    <property type="match status" value="1"/>
</dbReference>
<keyword evidence="6" id="KW-1185">Reference proteome</keyword>
<sequence length="181" mass="20627">MKLSLLGEWLRWIRSNSSDDACGDDSCQGRPFVPAKRLCERDNIIIDMLNSQGHSDVSFCVTDPHLPDNPVIYINGGFTKLTGYEHEEVEGRNCRFLQGEETSERDRQYISEAMKRRDCSVNLVNYKKDGTKFVNEFYLTQLKTPKNEVAYYIGIQVAVNKQGPGQMPSNPGWIYTLGNHV</sequence>
<dbReference type="Gene3D" id="3.30.450.20">
    <property type="entry name" value="PAS domain"/>
    <property type="match status" value="1"/>
</dbReference>
<keyword evidence="2" id="KW-0288">FMN</keyword>
<dbReference type="PANTHER" id="PTHR47429">
    <property type="entry name" value="PROTEIN TWIN LOV 1"/>
    <property type="match status" value="1"/>
</dbReference>
<feature type="domain" description="PAS" evidence="4">
    <location>
        <begin position="68"/>
        <end position="117"/>
    </location>
</feature>
<gene>
    <name evidence="5" type="ORF">ACHAXA_010023</name>
</gene>
<dbReference type="SUPFAM" id="SSF55785">
    <property type="entry name" value="PYP-like sensor domain (PAS domain)"/>
    <property type="match status" value="1"/>
</dbReference>
<evidence type="ECO:0000256" key="2">
    <source>
        <dbReference type="ARBA" id="ARBA00022643"/>
    </source>
</evidence>
<comment type="caution">
    <text evidence="5">The sequence shown here is derived from an EMBL/GenBank/DDBJ whole genome shotgun (WGS) entry which is preliminary data.</text>
</comment>
<evidence type="ECO:0000313" key="6">
    <source>
        <dbReference type="Proteomes" id="UP001530377"/>
    </source>
</evidence>
<accession>A0ABD3RN47</accession>
<organism evidence="5 6">
    <name type="scientific">Cyclostephanos tholiformis</name>
    <dbReference type="NCBI Taxonomy" id="382380"/>
    <lineage>
        <taxon>Eukaryota</taxon>
        <taxon>Sar</taxon>
        <taxon>Stramenopiles</taxon>
        <taxon>Ochrophyta</taxon>
        <taxon>Bacillariophyta</taxon>
        <taxon>Coscinodiscophyceae</taxon>
        <taxon>Thalassiosirophycidae</taxon>
        <taxon>Stephanodiscales</taxon>
        <taxon>Stephanodiscaceae</taxon>
        <taxon>Cyclostephanos</taxon>
    </lineage>
</organism>